<dbReference type="Gene3D" id="2.30.40.10">
    <property type="entry name" value="Urease, subunit C, domain 1"/>
    <property type="match status" value="1"/>
</dbReference>
<dbReference type="GO" id="GO:0008892">
    <property type="term" value="F:guanine deaminase activity"/>
    <property type="evidence" value="ECO:0007669"/>
    <property type="project" value="UniProtKB-EC"/>
</dbReference>
<evidence type="ECO:0000256" key="2">
    <source>
        <dbReference type="ARBA" id="ARBA00022723"/>
    </source>
</evidence>
<gene>
    <name evidence="7" type="primary">guaD</name>
    <name evidence="8" type="ORF">BN1095_260051</name>
    <name evidence="7" type="ORF">BN1096_610097</name>
    <name evidence="6" type="ORF">BN1097_610047</name>
</gene>
<dbReference type="Gene3D" id="3.20.20.140">
    <property type="entry name" value="Metal-dependent hydrolases"/>
    <property type="match status" value="1"/>
</dbReference>
<protein>
    <submittedName>
        <fullName evidence="6 7">Guanine deaminase</fullName>
        <ecNumber evidence="7">3.5.4.3</ecNumber>
    </submittedName>
</protein>
<dbReference type="InterPro" id="IPR006680">
    <property type="entry name" value="Amidohydro-rel"/>
</dbReference>
<evidence type="ECO:0000256" key="3">
    <source>
        <dbReference type="ARBA" id="ARBA00022801"/>
    </source>
</evidence>
<dbReference type="InterPro" id="IPR011059">
    <property type="entry name" value="Metal-dep_hydrolase_composite"/>
</dbReference>
<evidence type="ECO:0000256" key="1">
    <source>
        <dbReference type="ARBA" id="ARBA00001947"/>
    </source>
</evidence>
<dbReference type="EMBL" id="LK932916">
    <property type="protein sequence ID" value="CDT05385.1"/>
    <property type="molecule type" value="Genomic_DNA"/>
</dbReference>
<dbReference type="AlphaFoldDB" id="A0A069AD31"/>
<dbReference type="SUPFAM" id="SSF51338">
    <property type="entry name" value="Composite domain of metallo-dependent hydrolases"/>
    <property type="match status" value="2"/>
</dbReference>
<comment type="cofactor">
    <cofactor evidence="1">
        <name>Zn(2+)</name>
        <dbReference type="ChEBI" id="CHEBI:29105"/>
    </cofactor>
</comment>
<evidence type="ECO:0000259" key="5">
    <source>
        <dbReference type="Pfam" id="PF01979"/>
    </source>
</evidence>
<sequence length="423" mass="48200">MLKVLKGNIIFTKTSETFTVFENSYIILEKGKVKGIFKEIPKEYKNLKVVDYTDKLIIPGMNDLHAHASQFKNLGMAMDKELLPWLETYTFPEESNYKDIEYATKMYKKFVKELWKSGTTRIAVFATVHKESSMKLMDIFKEVGLGAYVGKVNMNMNCPDTLLENTLDSIADTEEIINKYSDTDSIVKPIITPRFIPSCTSELLKGLGDLCLKYNIPIQSHLSENYDEIEWVRSLEPESKFYGDAYNRYNLFGQTPTLMAHCVHCSQDEIDLMRENNVMAVHCPASNFNVGSGAMPIRKLIDNNIRLALGSDISGGHTLSIFKAMVSAIQLSKLYWVNSGKKYNFLSLSEAFYIATKSGGSFFGKVGSFEEDYDFDALIIDDSNLNHDNYSILERLERFIYVGDDRNIIHRYVCGKLIEEPNI</sequence>
<accession>A0A069AD31</accession>
<dbReference type="EMBL" id="LK932400">
    <property type="protein sequence ID" value="CDS86939.1"/>
    <property type="molecule type" value="Genomic_DNA"/>
</dbReference>
<proteinExistence type="predicted"/>
<dbReference type="SUPFAM" id="SSF51556">
    <property type="entry name" value="Metallo-dependent hydrolases"/>
    <property type="match status" value="1"/>
</dbReference>
<keyword evidence="3 7" id="KW-0378">Hydrolase</keyword>
<feature type="domain" description="Amidohydrolase-related" evidence="5">
    <location>
        <begin position="57"/>
        <end position="417"/>
    </location>
</feature>
<name>A0A069AD31_CLODI</name>
<dbReference type="EC" id="3.5.4.3" evidence="7"/>
<keyword evidence="4" id="KW-0862">Zinc</keyword>
<dbReference type="RefSeq" id="WP_021366659.1">
    <property type="nucleotide sequence ID" value="NZ_BBYB01000069.1"/>
</dbReference>
<evidence type="ECO:0000313" key="8">
    <source>
        <dbReference type="EMBL" id="CDT05385.1"/>
    </source>
</evidence>
<dbReference type="InterPro" id="IPR032466">
    <property type="entry name" value="Metal_Hydrolase"/>
</dbReference>
<dbReference type="PANTHER" id="PTHR11271">
    <property type="entry name" value="GUANINE DEAMINASE"/>
    <property type="match status" value="1"/>
</dbReference>
<evidence type="ECO:0000256" key="4">
    <source>
        <dbReference type="ARBA" id="ARBA00022833"/>
    </source>
</evidence>
<reference evidence="7" key="1">
    <citation type="submission" date="2014-07" db="EMBL/GenBank/DDBJ databases">
        <authorList>
            <person name="Monot Marc"/>
        </authorList>
    </citation>
    <scope>NUCLEOTIDE SEQUENCE</scope>
    <source>
        <strain evidence="8">7032989</strain>
        <strain evidence="6">7032994</strain>
    </source>
</reference>
<dbReference type="UniPathway" id="UPA00603">
    <property type="reaction ID" value="UER00660"/>
</dbReference>
<evidence type="ECO:0000313" key="7">
    <source>
        <dbReference type="EMBL" id="CDS87268.1"/>
    </source>
</evidence>
<dbReference type="PANTHER" id="PTHR11271:SF6">
    <property type="entry name" value="GUANINE DEAMINASE"/>
    <property type="match status" value="1"/>
</dbReference>
<keyword evidence="2" id="KW-0479">Metal-binding</keyword>
<evidence type="ECO:0000313" key="6">
    <source>
        <dbReference type="EMBL" id="CDS86939.1"/>
    </source>
</evidence>
<dbReference type="EMBL" id="LK932515">
    <property type="protein sequence ID" value="CDS87268.1"/>
    <property type="molecule type" value="Genomic_DNA"/>
</dbReference>
<dbReference type="GO" id="GO:0005829">
    <property type="term" value="C:cytosol"/>
    <property type="evidence" value="ECO:0007669"/>
    <property type="project" value="TreeGrafter"/>
</dbReference>
<dbReference type="InterPro" id="IPR051607">
    <property type="entry name" value="Metallo-dep_hydrolases"/>
</dbReference>
<dbReference type="Pfam" id="PF01979">
    <property type="entry name" value="Amidohydro_1"/>
    <property type="match status" value="1"/>
</dbReference>
<dbReference type="GO" id="GO:0006147">
    <property type="term" value="P:guanine catabolic process"/>
    <property type="evidence" value="ECO:0007669"/>
    <property type="project" value="UniProtKB-UniPathway"/>
</dbReference>
<dbReference type="GO" id="GO:0008270">
    <property type="term" value="F:zinc ion binding"/>
    <property type="evidence" value="ECO:0007669"/>
    <property type="project" value="TreeGrafter"/>
</dbReference>
<organism evidence="7">
    <name type="scientific">Clostridioides difficile</name>
    <name type="common">Peptoclostridium difficile</name>
    <dbReference type="NCBI Taxonomy" id="1496"/>
    <lineage>
        <taxon>Bacteria</taxon>
        <taxon>Bacillati</taxon>
        <taxon>Bacillota</taxon>
        <taxon>Clostridia</taxon>
        <taxon>Peptostreptococcales</taxon>
        <taxon>Peptostreptococcaceae</taxon>
        <taxon>Clostridioides</taxon>
    </lineage>
</organism>